<dbReference type="AlphaFoldDB" id="A0A6A0ALK7"/>
<reference evidence="1 2" key="1">
    <citation type="submission" date="2020-02" db="EMBL/GenBank/DDBJ databases">
        <title>Draft genome sequence of Haematococcus lacustris strain NIES-144.</title>
        <authorList>
            <person name="Morimoto D."/>
            <person name="Nakagawa S."/>
            <person name="Yoshida T."/>
            <person name="Sawayama S."/>
        </authorList>
    </citation>
    <scope>NUCLEOTIDE SEQUENCE [LARGE SCALE GENOMIC DNA]</scope>
    <source>
        <strain evidence="1 2">NIES-144</strain>
    </source>
</reference>
<keyword evidence="2" id="KW-1185">Reference proteome</keyword>
<sequence length="126" mass="13966">YQVQQHLEAAARAAELEEDIAHTPELLTAPQLDYMLRKLQAAGYAPAQGAAKEYEDARSWEEAADCLLIGDQPLKSWTQLLPKQLAACANTLYGWREEVELLRGTLLMTTAQQLISGDDLASSDDY</sequence>
<organism evidence="1 2">
    <name type="scientific">Haematococcus lacustris</name>
    <name type="common">Green alga</name>
    <name type="synonym">Haematococcus pluvialis</name>
    <dbReference type="NCBI Taxonomy" id="44745"/>
    <lineage>
        <taxon>Eukaryota</taxon>
        <taxon>Viridiplantae</taxon>
        <taxon>Chlorophyta</taxon>
        <taxon>core chlorophytes</taxon>
        <taxon>Chlorophyceae</taxon>
        <taxon>CS clade</taxon>
        <taxon>Chlamydomonadales</taxon>
        <taxon>Haematococcaceae</taxon>
        <taxon>Haematococcus</taxon>
    </lineage>
</organism>
<name>A0A6A0ALK7_HAELA</name>
<feature type="non-terminal residue" evidence="1">
    <location>
        <position position="1"/>
    </location>
</feature>
<dbReference type="EMBL" id="BLLF01007266">
    <property type="protein sequence ID" value="GFH32864.1"/>
    <property type="molecule type" value="Genomic_DNA"/>
</dbReference>
<protein>
    <submittedName>
        <fullName evidence="1">Uncharacterized protein</fullName>
    </submittedName>
</protein>
<accession>A0A6A0ALK7</accession>
<gene>
    <name evidence="1" type="ORF">HaLaN_32153</name>
</gene>
<evidence type="ECO:0000313" key="2">
    <source>
        <dbReference type="Proteomes" id="UP000485058"/>
    </source>
</evidence>
<evidence type="ECO:0000313" key="1">
    <source>
        <dbReference type="EMBL" id="GFH32864.1"/>
    </source>
</evidence>
<dbReference type="Proteomes" id="UP000485058">
    <property type="component" value="Unassembled WGS sequence"/>
</dbReference>
<feature type="non-terminal residue" evidence="1">
    <location>
        <position position="126"/>
    </location>
</feature>
<comment type="caution">
    <text evidence="1">The sequence shown here is derived from an EMBL/GenBank/DDBJ whole genome shotgun (WGS) entry which is preliminary data.</text>
</comment>
<proteinExistence type="predicted"/>